<feature type="transmembrane region" description="Helical" evidence="1">
    <location>
        <begin position="67"/>
        <end position="86"/>
    </location>
</feature>
<keyword evidence="1" id="KW-0812">Transmembrane</keyword>
<gene>
    <name evidence="2" type="ORF">MFIFM68171_10251</name>
</gene>
<keyword evidence="1" id="KW-1133">Transmembrane helix</keyword>
<accession>A0ABQ0GQL8</accession>
<protein>
    <submittedName>
        <fullName evidence="2">Uncharacterized protein</fullName>
    </submittedName>
</protein>
<reference evidence="2 3" key="1">
    <citation type="submission" date="2024-09" db="EMBL/GenBank/DDBJ databases">
        <title>Itraconazole resistance in Madurella fahalii resulting from another homologue of gene encoding cytochrome P450 14-alpha sterol demethylase (CYP51).</title>
        <authorList>
            <person name="Yoshioka I."/>
            <person name="Fahal A.H."/>
            <person name="Kaneko S."/>
            <person name="Yaguchi T."/>
        </authorList>
    </citation>
    <scope>NUCLEOTIDE SEQUENCE [LARGE SCALE GENOMIC DNA]</scope>
    <source>
        <strain evidence="2 3">IFM 68171</strain>
    </source>
</reference>
<dbReference type="GeneID" id="98180993"/>
<dbReference type="RefSeq" id="XP_070921771.1">
    <property type="nucleotide sequence ID" value="XM_071065670.1"/>
</dbReference>
<sequence length="316" mass="35381">MDSNDFAAQMEPSQVEEQHLGGRFAATALTCINNACRIARALREMVEESLHVPSPILRFFSDAPGPFSIVLLCACCFIIPASIFLFSTKFSIYLFGIGLSEAARDLRGIIVGIADDQVFVPAIKIYHMIHNRFLPKLPPLGDLGSPPTIQWAVQDSLVVMTEEAAQGVQYLLERCAVEATPNMMLQLNFDIAIECAALNSQLDGPPYVTTLRRTSKNLQTTVNKELNNEFNAFARFLYELRRYPATEAIKPQAPESVFESRLQVIRRRLRAGSRTVWYRWIRRNQGARSTSAQGNYDSCLRGAPPVGTYGNLIFRN</sequence>
<dbReference type="Proteomes" id="UP001628179">
    <property type="component" value="Unassembled WGS sequence"/>
</dbReference>
<keyword evidence="1" id="KW-0472">Membrane</keyword>
<evidence type="ECO:0000256" key="1">
    <source>
        <dbReference type="SAM" id="Phobius"/>
    </source>
</evidence>
<evidence type="ECO:0000313" key="2">
    <source>
        <dbReference type="EMBL" id="GAB1320041.1"/>
    </source>
</evidence>
<keyword evidence="3" id="KW-1185">Reference proteome</keyword>
<proteinExistence type="predicted"/>
<evidence type="ECO:0000313" key="3">
    <source>
        <dbReference type="Proteomes" id="UP001628179"/>
    </source>
</evidence>
<name>A0ABQ0GQL8_9PEZI</name>
<organism evidence="2 3">
    <name type="scientific">Madurella fahalii</name>
    <dbReference type="NCBI Taxonomy" id="1157608"/>
    <lineage>
        <taxon>Eukaryota</taxon>
        <taxon>Fungi</taxon>
        <taxon>Dikarya</taxon>
        <taxon>Ascomycota</taxon>
        <taxon>Pezizomycotina</taxon>
        <taxon>Sordariomycetes</taxon>
        <taxon>Sordariomycetidae</taxon>
        <taxon>Sordariales</taxon>
        <taxon>Sordariales incertae sedis</taxon>
        <taxon>Madurella</taxon>
    </lineage>
</organism>
<dbReference type="EMBL" id="BAAFSV010000006">
    <property type="protein sequence ID" value="GAB1320041.1"/>
    <property type="molecule type" value="Genomic_DNA"/>
</dbReference>
<comment type="caution">
    <text evidence="2">The sequence shown here is derived from an EMBL/GenBank/DDBJ whole genome shotgun (WGS) entry which is preliminary data.</text>
</comment>